<dbReference type="PANTHER" id="PTHR35810:SF1">
    <property type="entry name" value="CYTOPLASMIC PROTEIN"/>
    <property type="match status" value="1"/>
</dbReference>
<dbReference type="AlphaFoldDB" id="A0A7L5EE24"/>
<dbReference type="PIRSF" id="PIRSF015268">
    <property type="entry name" value="Virulence_RhuM"/>
    <property type="match status" value="1"/>
</dbReference>
<organism evidence="1 2">
    <name type="scientific">Parabacteroides distasonis</name>
    <dbReference type="NCBI Taxonomy" id="823"/>
    <lineage>
        <taxon>Bacteria</taxon>
        <taxon>Pseudomonadati</taxon>
        <taxon>Bacteroidota</taxon>
        <taxon>Bacteroidia</taxon>
        <taxon>Bacteroidales</taxon>
        <taxon>Tannerellaceae</taxon>
        <taxon>Parabacteroides</taxon>
    </lineage>
</organism>
<dbReference type="Proteomes" id="UP000501982">
    <property type="component" value="Chromosome"/>
</dbReference>
<protein>
    <submittedName>
        <fullName evidence="1">Virulence RhuM family protein</fullName>
    </submittedName>
</protein>
<dbReference type="InterPro" id="IPR011204">
    <property type="entry name" value="Virulence_RhuM-like"/>
</dbReference>
<dbReference type="Pfam" id="PF13310">
    <property type="entry name" value="Virulence_RhuM"/>
    <property type="match status" value="1"/>
</dbReference>
<gene>
    <name evidence="1" type="ORF">HHO38_10805</name>
</gene>
<name>A0A7L5EE24_PARDI</name>
<reference evidence="1 2" key="1">
    <citation type="submission" date="2020-04" db="EMBL/GenBank/DDBJ databases">
        <title>Complete Genomes and Methylome analysis of CBBP consortium that reverse antibiotic-induced susceptibility to vancomycin-resistant Enterococcus faecium infection.</title>
        <authorList>
            <person name="Fomenkov A."/>
            <person name="Zhang Z."/>
            <person name="Pamer E."/>
            <person name="Roberts R.J."/>
        </authorList>
    </citation>
    <scope>NUCLEOTIDE SEQUENCE [LARGE SCALE GENOMIC DNA]</scope>
    <source>
        <strain evidence="2">CBBP</strain>
    </source>
</reference>
<dbReference type="EMBL" id="CP051672">
    <property type="protein sequence ID" value="QJE28783.1"/>
    <property type="molecule type" value="Genomic_DNA"/>
</dbReference>
<dbReference type="RefSeq" id="WP_170105746.1">
    <property type="nucleotide sequence ID" value="NZ_CP051672.1"/>
</dbReference>
<dbReference type="PANTHER" id="PTHR35810">
    <property type="entry name" value="CYTOPLASMIC PROTEIN-RELATED"/>
    <property type="match status" value="1"/>
</dbReference>
<accession>A0A7L5EE24</accession>
<sequence>MNEKNRIILYQDDNEITRVSVRFANEDLWLTQNQLAEIYCTTQQNISQHVDNIYKDGELAIEATNKKFLLVRQEGNRQVKRNIDHYNLDMIIALGYRIQSQVATRFRRWATQRLHEYIQKGFTMDDERLKQGGNRYFRELLQRIRDIRSSERNFYQQVTDIYSTATDYDPRDEMTKTFFATVQNKLHYAVHENTAAEVIYNRVDNEKPFMGMTNFKGNYVTKDDVKIAKNYLSEIELQRLNLLVSGFLDFAEFQALEMNPMTMKDWIEALDNQIIAHKRKVLIGKGNISHKQAIEKAEKEFAIYRKREMDLLESDFDKEIKKLKDNNDKSSK</sequence>
<evidence type="ECO:0000313" key="2">
    <source>
        <dbReference type="Proteomes" id="UP000501982"/>
    </source>
</evidence>
<evidence type="ECO:0000313" key="1">
    <source>
        <dbReference type="EMBL" id="QJE28783.1"/>
    </source>
</evidence>
<proteinExistence type="predicted"/>